<gene>
    <name evidence="1" type="ORF">DPMN_031767</name>
</gene>
<protein>
    <submittedName>
        <fullName evidence="1">Uncharacterized protein</fullName>
    </submittedName>
</protein>
<reference evidence="1" key="2">
    <citation type="submission" date="2020-11" db="EMBL/GenBank/DDBJ databases">
        <authorList>
            <person name="McCartney M.A."/>
            <person name="Auch B."/>
            <person name="Kono T."/>
            <person name="Mallez S."/>
            <person name="Becker A."/>
            <person name="Gohl D.M."/>
            <person name="Silverstein K.A.T."/>
            <person name="Koren S."/>
            <person name="Bechman K.B."/>
            <person name="Herman A."/>
            <person name="Abrahante J.E."/>
            <person name="Garbe J."/>
        </authorList>
    </citation>
    <scope>NUCLEOTIDE SEQUENCE</scope>
    <source>
        <strain evidence="1">Duluth1</strain>
        <tissue evidence="1">Whole animal</tissue>
    </source>
</reference>
<name>A0A9D4M3R0_DREPO</name>
<evidence type="ECO:0000313" key="2">
    <source>
        <dbReference type="Proteomes" id="UP000828390"/>
    </source>
</evidence>
<dbReference type="AlphaFoldDB" id="A0A9D4M3R0"/>
<dbReference type="Proteomes" id="UP000828390">
    <property type="component" value="Unassembled WGS sequence"/>
</dbReference>
<proteinExistence type="predicted"/>
<accession>A0A9D4M3R0</accession>
<comment type="caution">
    <text evidence="1">The sequence shown here is derived from an EMBL/GenBank/DDBJ whole genome shotgun (WGS) entry which is preliminary data.</text>
</comment>
<organism evidence="1 2">
    <name type="scientific">Dreissena polymorpha</name>
    <name type="common">Zebra mussel</name>
    <name type="synonym">Mytilus polymorpha</name>
    <dbReference type="NCBI Taxonomy" id="45954"/>
    <lineage>
        <taxon>Eukaryota</taxon>
        <taxon>Metazoa</taxon>
        <taxon>Spiralia</taxon>
        <taxon>Lophotrochozoa</taxon>
        <taxon>Mollusca</taxon>
        <taxon>Bivalvia</taxon>
        <taxon>Autobranchia</taxon>
        <taxon>Heteroconchia</taxon>
        <taxon>Euheterodonta</taxon>
        <taxon>Imparidentia</taxon>
        <taxon>Neoheterodontei</taxon>
        <taxon>Myida</taxon>
        <taxon>Dreissenoidea</taxon>
        <taxon>Dreissenidae</taxon>
        <taxon>Dreissena</taxon>
    </lineage>
</organism>
<sequence length="52" mass="5848">MSLSRGRFYRDPYSGVPDRKPAALACTPLQLLQSRYLIACPADIMLWMTSSV</sequence>
<dbReference type="EMBL" id="JAIWYP010000002">
    <property type="protein sequence ID" value="KAH3868617.1"/>
    <property type="molecule type" value="Genomic_DNA"/>
</dbReference>
<reference evidence="1" key="1">
    <citation type="journal article" date="2019" name="bioRxiv">
        <title>The Genome of the Zebra Mussel, Dreissena polymorpha: A Resource for Invasive Species Research.</title>
        <authorList>
            <person name="McCartney M.A."/>
            <person name="Auch B."/>
            <person name="Kono T."/>
            <person name="Mallez S."/>
            <person name="Zhang Y."/>
            <person name="Obille A."/>
            <person name="Becker A."/>
            <person name="Abrahante J.E."/>
            <person name="Garbe J."/>
            <person name="Badalamenti J.P."/>
            <person name="Herman A."/>
            <person name="Mangelson H."/>
            <person name="Liachko I."/>
            <person name="Sullivan S."/>
            <person name="Sone E.D."/>
            <person name="Koren S."/>
            <person name="Silverstein K.A.T."/>
            <person name="Beckman K.B."/>
            <person name="Gohl D.M."/>
        </authorList>
    </citation>
    <scope>NUCLEOTIDE SEQUENCE</scope>
    <source>
        <strain evidence="1">Duluth1</strain>
        <tissue evidence="1">Whole animal</tissue>
    </source>
</reference>
<evidence type="ECO:0000313" key="1">
    <source>
        <dbReference type="EMBL" id="KAH3868617.1"/>
    </source>
</evidence>
<keyword evidence="2" id="KW-1185">Reference proteome</keyword>